<dbReference type="EMBL" id="GBXM01097984">
    <property type="protein sequence ID" value="JAH10593.1"/>
    <property type="molecule type" value="Transcribed_RNA"/>
</dbReference>
<organism evidence="1">
    <name type="scientific">Anguilla anguilla</name>
    <name type="common">European freshwater eel</name>
    <name type="synonym">Muraena anguilla</name>
    <dbReference type="NCBI Taxonomy" id="7936"/>
    <lineage>
        <taxon>Eukaryota</taxon>
        <taxon>Metazoa</taxon>
        <taxon>Chordata</taxon>
        <taxon>Craniata</taxon>
        <taxon>Vertebrata</taxon>
        <taxon>Euteleostomi</taxon>
        <taxon>Actinopterygii</taxon>
        <taxon>Neopterygii</taxon>
        <taxon>Teleostei</taxon>
        <taxon>Anguilliformes</taxon>
        <taxon>Anguillidae</taxon>
        <taxon>Anguilla</taxon>
    </lineage>
</organism>
<proteinExistence type="predicted"/>
<name>A0A0E9Q394_ANGAN</name>
<reference evidence="1" key="2">
    <citation type="journal article" date="2015" name="Fish Shellfish Immunol.">
        <title>Early steps in the European eel (Anguilla anguilla)-Vibrio vulnificus interaction in the gills: Role of the RtxA13 toxin.</title>
        <authorList>
            <person name="Callol A."/>
            <person name="Pajuelo D."/>
            <person name="Ebbesson L."/>
            <person name="Teles M."/>
            <person name="MacKenzie S."/>
            <person name="Amaro C."/>
        </authorList>
    </citation>
    <scope>NUCLEOTIDE SEQUENCE</scope>
</reference>
<dbReference type="AlphaFoldDB" id="A0A0E9Q394"/>
<sequence>MLAIANASEKTTVLCCSYESLLAFCSFLLV</sequence>
<accession>A0A0E9Q394</accession>
<protein>
    <submittedName>
        <fullName evidence="1">Uncharacterized protein</fullName>
    </submittedName>
</protein>
<reference evidence="1" key="1">
    <citation type="submission" date="2014-11" db="EMBL/GenBank/DDBJ databases">
        <authorList>
            <person name="Amaro Gonzalez C."/>
        </authorList>
    </citation>
    <scope>NUCLEOTIDE SEQUENCE</scope>
</reference>
<evidence type="ECO:0000313" key="1">
    <source>
        <dbReference type="EMBL" id="JAH10593.1"/>
    </source>
</evidence>